<evidence type="ECO:0000256" key="4">
    <source>
        <dbReference type="ARBA" id="ARBA00022475"/>
    </source>
</evidence>
<keyword evidence="8" id="KW-1133">Transmembrane helix</keyword>
<evidence type="ECO:0000256" key="7">
    <source>
        <dbReference type="ARBA" id="ARBA00022927"/>
    </source>
</evidence>
<evidence type="ECO:0000256" key="9">
    <source>
        <dbReference type="ARBA" id="ARBA00023136"/>
    </source>
</evidence>
<evidence type="ECO:0000256" key="6">
    <source>
        <dbReference type="ARBA" id="ARBA00022692"/>
    </source>
</evidence>
<keyword evidence="9" id="KW-0472">Membrane</keyword>
<keyword evidence="12" id="KW-1185">Reference proteome</keyword>
<dbReference type="Pfam" id="PF03544">
    <property type="entry name" value="TonB_C"/>
    <property type="match status" value="1"/>
</dbReference>
<dbReference type="PANTHER" id="PTHR33446:SF2">
    <property type="entry name" value="PROTEIN TONB"/>
    <property type="match status" value="1"/>
</dbReference>
<evidence type="ECO:0000259" key="10">
    <source>
        <dbReference type="PROSITE" id="PS52015"/>
    </source>
</evidence>
<name>A0A7G7GC47_9BACT</name>
<sequence>MSGSGPKQLAYSFPFKYSDQKCDSFNLNITDYFINNEAIGYKAPQISTGEKTFNQFIAKNIVYPGDAVRENIQGTVKLVFTITKDGNIENIYVQEGRHILLDKEAVRVVRKLKLLTPPIIKGQNQDLCVSMPVSFRLQ</sequence>
<keyword evidence="3" id="KW-0813">Transport</keyword>
<dbReference type="PROSITE" id="PS52015">
    <property type="entry name" value="TONB_CTD"/>
    <property type="match status" value="1"/>
</dbReference>
<dbReference type="GO" id="GO:0055085">
    <property type="term" value="P:transmembrane transport"/>
    <property type="evidence" value="ECO:0007669"/>
    <property type="project" value="InterPro"/>
</dbReference>
<gene>
    <name evidence="11" type="ORF">HUW51_19085</name>
</gene>
<dbReference type="AlphaFoldDB" id="A0A7G7GC47"/>
<evidence type="ECO:0000313" key="12">
    <source>
        <dbReference type="Proteomes" id="UP000515237"/>
    </source>
</evidence>
<evidence type="ECO:0000256" key="5">
    <source>
        <dbReference type="ARBA" id="ARBA00022519"/>
    </source>
</evidence>
<evidence type="ECO:0000313" key="11">
    <source>
        <dbReference type="EMBL" id="QNF34731.1"/>
    </source>
</evidence>
<dbReference type="InterPro" id="IPR006260">
    <property type="entry name" value="TonB/TolA_C"/>
</dbReference>
<evidence type="ECO:0000256" key="1">
    <source>
        <dbReference type="ARBA" id="ARBA00004383"/>
    </source>
</evidence>
<dbReference type="InterPro" id="IPR051045">
    <property type="entry name" value="TonB-dependent_transducer"/>
</dbReference>
<feature type="domain" description="TonB C-terminal" evidence="10">
    <location>
        <begin position="48"/>
        <end position="138"/>
    </location>
</feature>
<reference evidence="11 12" key="1">
    <citation type="journal article" date="2018" name="Int. J. Syst. Evol. Microbiol.">
        <title>Adhaeribacter swui sp. nov., isolated from wet mud.</title>
        <authorList>
            <person name="Kim D.U."/>
            <person name="Kim K.W."/>
            <person name="Kang M.S."/>
            <person name="Kim J.Y."/>
            <person name="Jang J.H."/>
            <person name="Kim M.K."/>
        </authorList>
    </citation>
    <scope>NUCLEOTIDE SEQUENCE [LARGE SCALE GENOMIC DNA]</scope>
    <source>
        <strain evidence="11 12">KCTC 52873</strain>
    </source>
</reference>
<keyword evidence="5" id="KW-0997">Cell inner membrane</keyword>
<proteinExistence type="inferred from homology"/>
<evidence type="ECO:0000256" key="3">
    <source>
        <dbReference type="ARBA" id="ARBA00022448"/>
    </source>
</evidence>
<dbReference type="Proteomes" id="UP000515237">
    <property type="component" value="Chromosome"/>
</dbReference>
<dbReference type="GO" id="GO:0015031">
    <property type="term" value="P:protein transport"/>
    <property type="evidence" value="ECO:0007669"/>
    <property type="project" value="UniProtKB-KW"/>
</dbReference>
<dbReference type="PANTHER" id="PTHR33446">
    <property type="entry name" value="PROTEIN TONB-RELATED"/>
    <property type="match status" value="1"/>
</dbReference>
<keyword evidence="6" id="KW-0812">Transmembrane</keyword>
<dbReference type="GO" id="GO:0098797">
    <property type="term" value="C:plasma membrane protein complex"/>
    <property type="evidence" value="ECO:0007669"/>
    <property type="project" value="TreeGrafter"/>
</dbReference>
<dbReference type="KEGG" id="aswu:HUW51_19085"/>
<keyword evidence="4" id="KW-1003">Cell membrane</keyword>
<dbReference type="EMBL" id="CP055156">
    <property type="protein sequence ID" value="QNF34731.1"/>
    <property type="molecule type" value="Genomic_DNA"/>
</dbReference>
<accession>A0A7G7GC47</accession>
<comment type="subcellular location">
    <subcellularLocation>
        <location evidence="1">Cell inner membrane</location>
        <topology evidence="1">Single-pass membrane protein</topology>
        <orientation evidence="1">Periplasmic side</orientation>
    </subcellularLocation>
</comment>
<dbReference type="GO" id="GO:0031992">
    <property type="term" value="F:energy transducer activity"/>
    <property type="evidence" value="ECO:0007669"/>
    <property type="project" value="TreeGrafter"/>
</dbReference>
<evidence type="ECO:0000256" key="2">
    <source>
        <dbReference type="ARBA" id="ARBA00006555"/>
    </source>
</evidence>
<organism evidence="11 12">
    <name type="scientific">Adhaeribacter swui</name>
    <dbReference type="NCBI Taxonomy" id="2086471"/>
    <lineage>
        <taxon>Bacteria</taxon>
        <taxon>Pseudomonadati</taxon>
        <taxon>Bacteroidota</taxon>
        <taxon>Cytophagia</taxon>
        <taxon>Cytophagales</taxon>
        <taxon>Hymenobacteraceae</taxon>
        <taxon>Adhaeribacter</taxon>
    </lineage>
</organism>
<dbReference type="InterPro" id="IPR037682">
    <property type="entry name" value="TonB_C"/>
</dbReference>
<dbReference type="Gene3D" id="3.30.1150.10">
    <property type="match status" value="1"/>
</dbReference>
<dbReference type="SUPFAM" id="SSF74653">
    <property type="entry name" value="TolA/TonB C-terminal domain"/>
    <property type="match status" value="1"/>
</dbReference>
<keyword evidence="7" id="KW-0653">Protein transport</keyword>
<protein>
    <submittedName>
        <fullName evidence="11">Energy transducer TonB</fullName>
    </submittedName>
</protein>
<comment type="similarity">
    <text evidence="2">Belongs to the TonB family.</text>
</comment>
<dbReference type="NCBIfam" id="TIGR01352">
    <property type="entry name" value="tonB_Cterm"/>
    <property type="match status" value="1"/>
</dbReference>
<evidence type="ECO:0000256" key="8">
    <source>
        <dbReference type="ARBA" id="ARBA00022989"/>
    </source>
</evidence>
<dbReference type="RefSeq" id="WP_185271226.1">
    <property type="nucleotide sequence ID" value="NZ_CP055156.1"/>
</dbReference>